<comment type="caution">
    <text evidence="2">The sequence shown here is derived from an EMBL/GenBank/DDBJ whole genome shotgun (WGS) entry which is preliminary data.</text>
</comment>
<organism evidence="2 3">
    <name type="scientific">Streptomyces turgidiscabies (strain Car8)</name>
    <dbReference type="NCBI Taxonomy" id="698760"/>
    <lineage>
        <taxon>Bacteria</taxon>
        <taxon>Bacillati</taxon>
        <taxon>Actinomycetota</taxon>
        <taxon>Actinomycetes</taxon>
        <taxon>Kitasatosporales</taxon>
        <taxon>Streptomycetaceae</taxon>
        <taxon>Streptomyces</taxon>
    </lineage>
</organism>
<protein>
    <submittedName>
        <fullName evidence="2">Uncharacterized protein</fullName>
    </submittedName>
</protein>
<dbReference type="EMBL" id="AEJB01000275">
    <property type="protein sequence ID" value="ELP67591.1"/>
    <property type="molecule type" value="Genomic_DNA"/>
</dbReference>
<dbReference type="PATRIC" id="fig|698760.3.peg.3651"/>
<accession>L7F986</accession>
<gene>
    <name evidence="2" type="ORF">STRTUCAR8_05864</name>
</gene>
<name>L7F986_STRT8</name>
<reference evidence="2 3" key="1">
    <citation type="journal article" date="2011" name="Plasmid">
        <title>Streptomyces turgidiscabies Car8 contains a modular pathogenicity island that shares virulence genes with other actinobacterial plant pathogens.</title>
        <authorList>
            <person name="Huguet-Tapia J.C."/>
            <person name="Badger J.H."/>
            <person name="Loria R."/>
            <person name="Pettis G.S."/>
        </authorList>
    </citation>
    <scope>NUCLEOTIDE SEQUENCE [LARGE SCALE GENOMIC DNA]</scope>
    <source>
        <strain evidence="2 3">Car8</strain>
    </source>
</reference>
<feature type="region of interest" description="Disordered" evidence="1">
    <location>
        <begin position="1"/>
        <end position="26"/>
    </location>
</feature>
<keyword evidence="3" id="KW-1185">Reference proteome</keyword>
<sequence>MSPPTFSAHPDVARPDVGHSPTVAPATDIAMPVGQVPERLRRTIVGGPVLVSRMGDRSLDGMALGRGG</sequence>
<evidence type="ECO:0000313" key="2">
    <source>
        <dbReference type="EMBL" id="ELP67591.1"/>
    </source>
</evidence>
<proteinExistence type="predicted"/>
<dbReference type="AlphaFoldDB" id="L7F986"/>
<evidence type="ECO:0000313" key="3">
    <source>
        <dbReference type="Proteomes" id="UP000010931"/>
    </source>
</evidence>
<dbReference type="Proteomes" id="UP000010931">
    <property type="component" value="Unassembled WGS sequence"/>
</dbReference>
<evidence type="ECO:0000256" key="1">
    <source>
        <dbReference type="SAM" id="MobiDB-lite"/>
    </source>
</evidence>